<dbReference type="Pfam" id="PF00629">
    <property type="entry name" value="MAM"/>
    <property type="match status" value="2"/>
</dbReference>
<feature type="domain" description="MAM" evidence="2">
    <location>
        <begin position="134"/>
        <end position="181"/>
    </location>
</feature>
<dbReference type="PANTHER" id="PTHR23282:SF101">
    <property type="entry name" value="MAM DOMAIN-CONTAINING PROTEIN"/>
    <property type="match status" value="1"/>
</dbReference>
<accession>A0A5B7HQM4</accession>
<keyword evidence="3" id="KW-0675">Receptor</keyword>
<protein>
    <submittedName>
        <fullName evidence="3">MAM and LDL-receptor class A domain-containing protein 1</fullName>
    </submittedName>
</protein>
<gene>
    <name evidence="3" type="primary">MLRP1_7</name>
    <name evidence="3" type="ORF">E2C01_066287</name>
</gene>
<name>A0A5B7HQM4_PORTR</name>
<keyword evidence="1" id="KW-0472">Membrane</keyword>
<feature type="domain" description="MAM" evidence="2">
    <location>
        <begin position="1"/>
        <end position="81"/>
    </location>
</feature>
<dbReference type="PROSITE" id="PS50060">
    <property type="entry name" value="MAM_2"/>
    <property type="match status" value="2"/>
</dbReference>
<dbReference type="GO" id="GO:0016020">
    <property type="term" value="C:membrane"/>
    <property type="evidence" value="ECO:0007669"/>
    <property type="project" value="InterPro"/>
</dbReference>
<dbReference type="Gene3D" id="2.60.120.200">
    <property type="match status" value="2"/>
</dbReference>
<keyword evidence="4" id="KW-1185">Reference proteome</keyword>
<dbReference type="SUPFAM" id="SSF49899">
    <property type="entry name" value="Concanavalin A-like lectins/glucanases"/>
    <property type="match status" value="2"/>
</dbReference>
<dbReference type="Proteomes" id="UP000324222">
    <property type="component" value="Unassembled WGS sequence"/>
</dbReference>
<evidence type="ECO:0000259" key="2">
    <source>
        <dbReference type="PROSITE" id="PS50060"/>
    </source>
</evidence>
<evidence type="ECO:0000313" key="3">
    <source>
        <dbReference type="EMBL" id="MPC71995.1"/>
    </source>
</evidence>
<sequence>MCEWTNVNDGGAEWIWNSGQNPDLVNSPPTDHTFGTSYGHYSSFKHSPDNKEDKAYLFSPIYHGNGEVCFQFYFYMQGKPEWSGQLFVYIKSPSASIDGLSPIVFVAMEGEDGENSTIAIDDVVMLSRTCPTIATCSFEDGFCGWTNTMQGDDTEWLMNQGSTPTEGTGPKYDHTLNTALGESFTNLCFYLYWMFFMFTVILLRSKLPVCAVGCSQERN</sequence>
<dbReference type="PANTHER" id="PTHR23282">
    <property type="entry name" value="APICAL ENDOSOMAL GLYCOPROTEIN PRECURSOR"/>
    <property type="match status" value="1"/>
</dbReference>
<dbReference type="AlphaFoldDB" id="A0A5B7HQM4"/>
<dbReference type="SMART" id="SM00137">
    <property type="entry name" value="MAM"/>
    <property type="match status" value="1"/>
</dbReference>
<dbReference type="InterPro" id="IPR013320">
    <property type="entry name" value="ConA-like_dom_sf"/>
</dbReference>
<evidence type="ECO:0000256" key="1">
    <source>
        <dbReference type="SAM" id="Phobius"/>
    </source>
</evidence>
<dbReference type="InterPro" id="IPR000998">
    <property type="entry name" value="MAM_dom"/>
</dbReference>
<dbReference type="EMBL" id="VSRR010033931">
    <property type="protein sequence ID" value="MPC71995.1"/>
    <property type="molecule type" value="Genomic_DNA"/>
</dbReference>
<evidence type="ECO:0000313" key="4">
    <source>
        <dbReference type="Proteomes" id="UP000324222"/>
    </source>
</evidence>
<comment type="caution">
    <text evidence="3">The sequence shown here is derived from an EMBL/GenBank/DDBJ whole genome shotgun (WGS) entry which is preliminary data.</text>
</comment>
<keyword evidence="1" id="KW-0812">Transmembrane</keyword>
<feature type="transmembrane region" description="Helical" evidence="1">
    <location>
        <begin position="184"/>
        <end position="203"/>
    </location>
</feature>
<organism evidence="3 4">
    <name type="scientific">Portunus trituberculatus</name>
    <name type="common">Swimming crab</name>
    <name type="synonym">Neptunus trituberculatus</name>
    <dbReference type="NCBI Taxonomy" id="210409"/>
    <lineage>
        <taxon>Eukaryota</taxon>
        <taxon>Metazoa</taxon>
        <taxon>Ecdysozoa</taxon>
        <taxon>Arthropoda</taxon>
        <taxon>Crustacea</taxon>
        <taxon>Multicrustacea</taxon>
        <taxon>Malacostraca</taxon>
        <taxon>Eumalacostraca</taxon>
        <taxon>Eucarida</taxon>
        <taxon>Decapoda</taxon>
        <taxon>Pleocyemata</taxon>
        <taxon>Brachyura</taxon>
        <taxon>Eubrachyura</taxon>
        <taxon>Portunoidea</taxon>
        <taxon>Portunidae</taxon>
        <taxon>Portuninae</taxon>
        <taxon>Portunus</taxon>
    </lineage>
</organism>
<reference evidence="3 4" key="1">
    <citation type="submission" date="2019-05" db="EMBL/GenBank/DDBJ databases">
        <title>Another draft genome of Portunus trituberculatus and its Hox gene families provides insights of decapod evolution.</title>
        <authorList>
            <person name="Jeong J.-H."/>
            <person name="Song I."/>
            <person name="Kim S."/>
            <person name="Choi T."/>
            <person name="Kim D."/>
            <person name="Ryu S."/>
            <person name="Kim W."/>
        </authorList>
    </citation>
    <scope>NUCLEOTIDE SEQUENCE [LARGE SCALE GENOMIC DNA]</scope>
    <source>
        <tissue evidence="3">Muscle</tissue>
    </source>
</reference>
<dbReference type="InterPro" id="IPR051560">
    <property type="entry name" value="MAM_domain-containing"/>
</dbReference>
<proteinExistence type="predicted"/>
<keyword evidence="1" id="KW-1133">Transmembrane helix</keyword>